<dbReference type="Proteomes" id="UP000234681">
    <property type="component" value="Chromosome 6"/>
</dbReference>
<gene>
    <name evidence="1" type="ORF">rCG_61556</name>
</gene>
<name>A6H9A3_RAT</name>
<evidence type="ECO:0000313" key="2">
    <source>
        <dbReference type="Proteomes" id="UP000234681"/>
    </source>
</evidence>
<evidence type="ECO:0000313" key="1">
    <source>
        <dbReference type="EMBL" id="EDM02608.1"/>
    </source>
</evidence>
<proteinExistence type="predicted"/>
<reference evidence="2" key="1">
    <citation type="submission" date="2005-09" db="EMBL/GenBank/DDBJ databases">
        <authorList>
            <person name="Mural R.J."/>
            <person name="Li P.W."/>
            <person name="Adams M.D."/>
            <person name="Amanatides P.G."/>
            <person name="Baden-Tillson H."/>
            <person name="Barnstead M."/>
            <person name="Chin S.H."/>
            <person name="Dew I."/>
            <person name="Evans C.A."/>
            <person name="Ferriera S."/>
            <person name="Flanigan M."/>
            <person name="Fosler C."/>
            <person name="Glodek A."/>
            <person name="Gu Z."/>
            <person name="Holt R.A."/>
            <person name="Jennings D."/>
            <person name="Kraft C.L."/>
            <person name="Lu F."/>
            <person name="Nguyen T."/>
            <person name="Nusskern D.R."/>
            <person name="Pfannkoch C.M."/>
            <person name="Sitter C."/>
            <person name="Sutton G.G."/>
            <person name="Venter J.C."/>
            <person name="Wang Z."/>
            <person name="Woodage T."/>
            <person name="Zheng X.H."/>
            <person name="Zhong F."/>
        </authorList>
    </citation>
    <scope>NUCLEOTIDE SEQUENCE [LARGE SCALE GENOMIC DNA]</scope>
    <source>
        <strain>BN</strain>
        <strain evidence="2">Sprague-Dawley</strain>
    </source>
</reference>
<protein>
    <submittedName>
        <fullName evidence="1">RCG61556</fullName>
    </submittedName>
</protein>
<accession>A6H9A3</accession>
<organism evidence="1 2">
    <name type="scientific">Rattus norvegicus</name>
    <name type="common">Rat</name>
    <dbReference type="NCBI Taxonomy" id="10116"/>
    <lineage>
        <taxon>Eukaryota</taxon>
        <taxon>Metazoa</taxon>
        <taxon>Chordata</taxon>
        <taxon>Craniata</taxon>
        <taxon>Vertebrata</taxon>
        <taxon>Euteleostomi</taxon>
        <taxon>Mammalia</taxon>
        <taxon>Eutheria</taxon>
        <taxon>Euarchontoglires</taxon>
        <taxon>Glires</taxon>
        <taxon>Rodentia</taxon>
        <taxon>Myomorpha</taxon>
        <taxon>Muroidea</taxon>
        <taxon>Muridae</taxon>
        <taxon>Murinae</taxon>
        <taxon>Rattus</taxon>
    </lineage>
</organism>
<dbReference type="AlphaFoldDB" id="A6H9A3"/>
<dbReference type="EMBL" id="CH473947">
    <property type="protein sequence ID" value="EDM02608.1"/>
    <property type="molecule type" value="Genomic_DNA"/>
</dbReference>
<sequence length="35" mass="4114">MFLGLARAEGNNQADFWVHIKQQNTIKMHHQHTPN</sequence>